<dbReference type="OrthoDB" id="10385614at2759"/>
<proteinExistence type="predicted"/>
<accession>A0A1Y3B8S7</accession>
<dbReference type="AlphaFoldDB" id="A0A1Y3B8S7"/>
<dbReference type="EMBL" id="MUJZ01038135">
    <property type="protein sequence ID" value="OTF76308.1"/>
    <property type="molecule type" value="Genomic_DNA"/>
</dbReference>
<keyword evidence="2" id="KW-1185">Reference proteome</keyword>
<name>A0A1Y3B8S7_EURMA</name>
<gene>
    <name evidence="1" type="ORF">BLA29_009722</name>
</gene>
<organism evidence="1 2">
    <name type="scientific">Euroglyphus maynei</name>
    <name type="common">Mayne's house dust mite</name>
    <dbReference type="NCBI Taxonomy" id="6958"/>
    <lineage>
        <taxon>Eukaryota</taxon>
        <taxon>Metazoa</taxon>
        <taxon>Ecdysozoa</taxon>
        <taxon>Arthropoda</taxon>
        <taxon>Chelicerata</taxon>
        <taxon>Arachnida</taxon>
        <taxon>Acari</taxon>
        <taxon>Acariformes</taxon>
        <taxon>Sarcoptiformes</taxon>
        <taxon>Astigmata</taxon>
        <taxon>Psoroptidia</taxon>
        <taxon>Analgoidea</taxon>
        <taxon>Pyroglyphidae</taxon>
        <taxon>Pyroglyphinae</taxon>
        <taxon>Euroglyphus</taxon>
    </lineage>
</organism>
<sequence length="70" mass="8128">MDHIGIFPLNNNDDCDQQSKQIELQRKHLSLCVICKQPLKILHNDDEQQLIVISNIIENNNNCDKKIVCE</sequence>
<comment type="caution">
    <text evidence="1">The sequence shown here is derived from an EMBL/GenBank/DDBJ whole genome shotgun (WGS) entry which is preliminary data.</text>
</comment>
<dbReference type="Proteomes" id="UP000194236">
    <property type="component" value="Unassembled WGS sequence"/>
</dbReference>
<reference evidence="1 2" key="1">
    <citation type="submission" date="2017-03" db="EMBL/GenBank/DDBJ databases">
        <title>Genome Survey of Euroglyphus maynei.</title>
        <authorList>
            <person name="Arlian L.G."/>
            <person name="Morgan M.S."/>
            <person name="Rider S.D."/>
        </authorList>
    </citation>
    <scope>NUCLEOTIDE SEQUENCE [LARGE SCALE GENOMIC DNA]</scope>
    <source>
        <strain evidence="1">Arlian Lab</strain>
        <tissue evidence="1">Whole body</tissue>
    </source>
</reference>
<evidence type="ECO:0000313" key="2">
    <source>
        <dbReference type="Proteomes" id="UP000194236"/>
    </source>
</evidence>
<protein>
    <submittedName>
        <fullName evidence="1">Uncharacterized protein</fullName>
    </submittedName>
</protein>
<evidence type="ECO:0000313" key="1">
    <source>
        <dbReference type="EMBL" id="OTF76308.1"/>
    </source>
</evidence>